<dbReference type="AlphaFoldDB" id="A0A117NHR9"/>
<proteinExistence type="predicted"/>
<comment type="caution">
    <text evidence="1">The sequence shown here is derived from an EMBL/GenBank/DDBJ whole genome shotgun (WGS) entry which is preliminary data.</text>
</comment>
<name>A0A117NHR9_PICGL</name>
<dbReference type="EMBL" id="LKAM01000004">
    <property type="protein sequence ID" value="KUM48816.1"/>
    <property type="molecule type" value="Genomic_DNA"/>
</dbReference>
<protein>
    <submittedName>
        <fullName evidence="1">Uncharacterized protein</fullName>
    </submittedName>
</protein>
<gene>
    <name evidence="1" type="ORF">ABT39_MTgene4152</name>
</gene>
<geneLocation type="mitochondrion" evidence="1"/>
<sequence length="90" mass="9757">MVGTYLNSLTYPLSFPSLTCLNSPPGYSTWPDPGFYLCLLLPLVPPMLLPGFYQLACLLACLADYKNPLLLPPNAVNASTLLGLLVRLAE</sequence>
<keyword evidence="1" id="KW-0496">Mitochondrion</keyword>
<reference evidence="1" key="1">
    <citation type="journal article" date="2015" name="Genome Biol. Evol.">
        <title>Organellar Genomes of White Spruce (Picea glauca): Assembly and Annotation.</title>
        <authorList>
            <person name="Jackman S.D."/>
            <person name="Warren R.L."/>
            <person name="Gibb E.A."/>
            <person name="Vandervalk B.P."/>
            <person name="Mohamadi H."/>
            <person name="Chu J."/>
            <person name="Raymond A."/>
            <person name="Pleasance S."/>
            <person name="Coope R."/>
            <person name="Wildung M.R."/>
            <person name="Ritland C.E."/>
            <person name="Bousquet J."/>
            <person name="Jones S.J."/>
            <person name="Bohlmann J."/>
            <person name="Birol I."/>
        </authorList>
    </citation>
    <scope>NUCLEOTIDE SEQUENCE [LARGE SCALE GENOMIC DNA]</scope>
    <source>
        <tissue evidence="1">Flushing bud</tissue>
    </source>
</reference>
<evidence type="ECO:0000313" key="1">
    <source>
        <dbReference type="EMBL" id="KUM48816.1"/>
    </source>
</evidence>
<organism evidence="1">
    <name type="scientific">Picea glauca</name>
    <name type="common">White spruce</name>
    <name type="synonym">Pinus glauca</name>
    <dbReference type="NCBI Taxonomy" id="3330"/>
    <lineage>
        <taxon>Eukaryota</taxon>
        <taxon>Viridiplantae</taxon>
        <taxon>Streptophyta</taxon>
        <taxon>Embryophyta</taxon>
        <taxon>Tracheophyta</taxon>
        <taxon>Spermatophyta</taxon>
        <taxon>Pinopsida</taxon>
        <taxon>Pinidae</taxon>
        <taxon>Conifers I</taxon>
        <taxon>Pinales</taxon>
        <taxon>Pinaceae</taxon>
        <taxon>Picea</taxon>
    </lineage>
</organism>
<accession>A0A117NHR9</accession>